<accession>A0ABP3QYJ8</accession>
<comment type="caution">
    <text evidence="3">The sequence shown here is derived from an EMBL/GenBank/DDBJ whole genome shotgun (WGS) entry which is preliminary data.</text>
</comment>
<dbReference type="RefSeq" id="WP_343897446.1">
    <property type="nucleotide sequence ID" value="NZ_BAAAFZ010000072.1"/>
</dbReference>
<organism evidence="3 4">
    <name type="scientific">Craurococcus roseus</name>
    <dbReference type="NCBI Taxonomy" id="77585"/>
    <lineage>
        <taxon>Bacteria</taxon>
        <taxon>Pseudomonadati</taxon>
        <taxon>Pseudomonadota</taxon>
        <taxon>Alphaproteobacteria</taxon>
        <taxon>Acetobacterales</taxon>
        <taxon>Acetobacteraceae</taxon>
        <taxon>Craurococcus</taxon>
    </lineage>
</organism>
<dbReference type="PROSITE" id="PS50222">
    <property type="entry name" value="EF_HAND_2"/>
    <property type="match status" value="1"/>
</dbReference>
<dbReference type="Pfam" id="PF13202">
    <property type="entry name" value="EF-hand_5"/>
    <property type="match status" value="2"/>
</dbReference>
<reference evidence="4" key="1">
    <citation type="journal article" date="2019" name="Int. J. Syst. Evol. Microbiol.">
        <title>The Global Catalogue of Microorganisms (GCM) 10K type strain sequencing project: providing services to taxonomists for standard genome sequencing and annotation.</title>
        <authorList>
            <consortium name="The Broad Institute Genomics Platform"/>
            <consortium name="The Broad Institute Genome Sequencing Center for Infectious Disease"/>
            <person name="Wu L."/>
            <person name="Ma J."/>
        </authorList>
    </citation>
    <scope>NUCLEOTIDE SEQUENCE [LARGE SCALE GENOMIC DNA]</scope>
    <source>
        <strain evidence="4">JCM 9933</strain>
    </source>
</reference>
<dbReference type="PROSITE" id="PS00018">
    <property type="entry name" value="EF_HAND_1"/>
    <property type="match status" value="1"/>
</dbReference>
<sequence>MIRVLALALGTALAGATATAPWSSALAQNRPEAQAPARGGTELSPSERRLPQERRPGLMRALDLDRNGALSLAEAKSAAAKRYDDLNPDLDDALDREEARRRSLAPATFRAADADRNGAVSKAEWLALVERRFGAADPDRDGSLSRAELRSEKGKAAARFLR</sequence>
<dbReference type="EMBL" id="BAAAFZ010000072">
    <property type="protein sequence ID" value="GAA0600170.1"/>
    <property type="molecule type" value="Genomic_DNA"/>
</dbReference>
<gene>
    <name evidence="3" type="ORF">GCM10009416_42730</name>
</gene>
<dbReference type="InterPro" id="IPR002048">
    <property type="entry name" value="EF_hand_dom"/>
</dbReference>
<protein>
    <recommendedName>
        <fullName evidence="2">EF-hand domain-containing protein</fullName>
    </recommendedName>
</protein>
<name>A0ABP3QYJ8_9PROT</name>
<evidence type="ECO:0000259" key="2">
    <source>
        <dbReference type="PROSITE" id="PS50222"/>
    </source>
</evidence>
<keyword evidence="4" id="KW-1185">Reference proteome</keyword>
<dbReference type="SUPFAM" id="SSF47473">
    <property type="entry name" value="EF-hand"/>
    <property type="match status" value="1"/>
</dbReference>
<proteinExistence type="predicted"/>
<feature type="region of interest" description="Disordered" evidence="1">
    <location>
        <begin position="25"/>
        <end position="55"/>
    </location>
</feature>
<feature type="region of interest" description="Disordered" evidence="1">
    <location>
        <begin position="136"/>
        <end position="162"/>
    </location>
</feature>
<dbReference type="Gene3D" id="1.10.238.10">
    <property type="entry name" value="EF-hand"/>
    <property type="match status" value="1"/>
</dbReference>
<dbReference type="InterPro" id="IPR018247">
    <property type="entry name" value="EF_Hand_1_Ca_BS"/>
</dbReference>
<feature type="compositionally biased region" description="Basic and acidic residues" evidence="1">
    <location>
        <begin position="45"/>
        <end position="55"/>
    </location>
</feature>
<feature type="domain" description="EF-hand" evidence="2">
    <location>
        <begin position="100"/>
        <end position="135"/>
    </location>
</feature>
<evidence type="ECO:0000256" key="1">
    <source>
        <dbReference type="SAM" id="MobiDB-lite"/>
    </source>
</evidence>
<dbReference type="Proteomes" id="UP001501588">
    <property type="component" value="Unassembled WGS sequence"/>
</dbReference>
<evidence type="ECO:0000313" key="3">
    <source>
        <dbReference type="EMBL" id="GAA0600170.1"/>
    </source>
</evidence>
<feature type="compositionally biased region" description="Basic and acidic residues" evidence="1">
    <location>
        <begin position="136"/>
        <end position="155"/>
    </location>
</feature>
<dbReference type="InterPro" id="IPR011992">
    <property type="entry name" value="EF-hand-dom_pair"/>
</dbReference>
<evidence type="ECO:0000313" key="4">
    <source>
        <dbReference type="Proteomes" id="UP001501588"/>
    </source>
</evidence>